<organism evidence="12">
    <name type="scientific">Phaffia rhodozyma</name>
    <name type="common">Yeast</name>
    <name type="synonym">Xanthophyllomyces dendrorhous</name>
    <dbReference type="NCBI Taxonomy" id="264483"/>
    <lineage>
        <taxon>Eukaryota</taxon>
        <taxon>Fungi</taxon>
        <taxon>Dikarya</taxon>
        <taxon>Basidiomycota</taxon>
        <taxon>Agaricomycotina</taxon>
        <taxon>Tremellomycetes</taxon>
        <taxon>Cystofilobasidiales</taxon>
        <taxon>Mrakiaceae</taxon>
        <taxon>Phaffia</taxon>
    </lineage>
</organism>
<comment type="subcellular location">
    <subcellularLocation>
        <location evidence="8">Endomembrane system</location>
        <topology evidence="8">Single-pass type IV membrane protein</topology>
    </subcellularLocation>
    <subcellularLocation>
        <location evidence="1">Golgi apparatus membrane</location>
    </subcellularLocation>
</comment>
<evidence type="ECO:0000256" key="1">
    <source>
        <dbReference type="ARBA" id="ARBA00004394"/>
    </source>
</evidence>
<feature type="compositionally biased region" description="Low complexity" evidence="9">
    <location>
        <begin position="36"/>
        <end position="47"/>
    </location>
</feature>
<keyword evidence="2" id="KW-0813">Transport</keyword>
<feature type="compositionally biased region" description="Low complexity" evidence="9">
    <location>
        <begin position="63"/>
        <end position="74"/>
    </location>
</feature>
<evidence type="ECO:0000256" key="9">
    <source>
        <dbReference type="SAM" id="MobiDB-lite"/>
    </source>
</evidence>
<dbReference type="PANTHER" id="PTHR12791">
    <property type="entry name" value="GOLGI SNARE BET1-RELATED"/>
    <property type="match status" value="1"/>
</dbReference>
<evidence type="ECO:0000256" key="7">
    <source>
        <dbReference type="ARBA" id="ARBA00023136"/>
    </source>
</evidence>
<accession>A0A0F7SPR2</accession>
<dbReference type="InterPro" id="IPR000727">
    <property type="entry name" value="T_SNARE_dom"/>
</dbReference>
<keyword evidence="3 10" id="KW-0812">Transmembrane</keyword>
<name>A0A0F7SPR2_PHARH</name>
<protein>
    <submittedName>
        <fullName evidence="12">V-SNARE</fullName>
    </submittedName>
</protein>
<evidence type="ECO:0000256" key="3">
    <source>
        <dbReference type="ARBA" id="ARBA00022692"/>
    </source>
</evidence>
<keyword evidence="7 10" id="KW-0472">Membrane</keyword>
<keyword evidence="5 10" id="KW-1133">Transmembrane helix</keyword>
<dbReference type="EMBL" id="LN483157">
    <property type="protein sequence ID" value="CED84237.1"/>
    <property type="molecule type" value="Genomic_DNA"/>
</dbReference>
<dbReference type="AlphaFoldDB" id="A0A0F7SPR2"/>
<keyword evidence="6" id="KW-0333">Golgi apparatus</keyword>
<keyword evidence="4" id="KW-0653">Protein transport</keyword>
<dbReference type="CDD" id="cd15853">
    <property type="entry name" value="SNARE_Bet1"/>
    <property type="match status" value="1"/>
</dbReference>
<sequence>MSRPTSRSQITKRQPLYPQTNPSPLYPQASNSYATPYSSVPSSSRSSPLPPSSDEDRWGKKASSGSLGLSSSNITGGGGFLPSYEKRRKSPEDLEGQNDERLDGLFGKVKMLKDITVSIGNEVKDGNMDLQTMNDHFAQTSYYLKGTMRRMTSMARNQSGKWCWFMMFLVLVVWIFVVLWWFRR</sequence>
<feature type="compositionally biased region" description="Polar residues" evidence="9">
    <location>
        <begin position="1"/>
        <end position="35"/>
    </location>
</feature>
<feature type="region of interest" description="Disordered" evidence="9">
    <location>
        <begin position="1"/>
        <end position="99"/>
    </location>
</feature>
<evidence type="ECO:0000256" key="8">
    <source>
        <dbReference type="ARBA" id="ARBA00046280"/>
    </source>
</evidence>
<dbReference type="GO" id="GO:0000139">
    <property type="term" value="C:Golgi membrane"/>
    <property type="evidence" value="ECO:0007669"/>
    <property type="project" value="UniProtKB-SubCell"/>
</dbReference>
<evidence type="ECO:0000256" key="4">
    <source>
        <dbReference type="ARBA" id="ARBA00022927"/>
    </source>
</evidence>
<feature type="domain" description="T-SNARE coiled-coil homology" evidence="11">
    <location>
        <begin position="92"/>
        <end position="154"/>
    </location>
</feature>
<dbReference type="InterPro" id="IPR039899">
    <property type="entry name" value="BET1_SNARE"/>
</dbReference>
<evidence type="ECO:0000259" key="11">
    <source>
        <dbReference type="PROSITE" id="PS50192"/>
    </source>
</evidence>
<evidence type="ECO:0000313" key="12">
    <source>
        <dbReference type="EMBL" id="CED84237.1"/>
    </source>
</evidence>
<dbReference type="PROSITE" id="PS50192">
    <property type="entry name" value="T_SNARE"/>
    <property type="match status" value="1"/>
</dbReference>
<evidence type="ECO:0000256" key="5">
    <source>
        <dbReference type="ARBA" id="ARBA00022989"/>
    </source>
</evidence>
<evidence type="ECO:0000256" key="2">
    <source>
        <dbReference type="ARBA" id="ARBA00022448"/>
    </source>
</evidence>
<dbReference type="GO" id="GO:0015031">
    <property type="term" value="P:protein transport"/>
    <property type="evidence" value="ECO:0007669"/>
    <property type="project" value="UniProtKB-KW"/>
</dbReference>
<dbReference type="Gene3D" id="1.20.5.110">
    <property type="match status" value="1"/>
</dbReference>
<dbReference type="SUPFAM" id="SSF58038">
    <property type="entry name" value="SNARE fusion complex"/>
    <property type="match status" value="1"/>
</dbReference>
<evidence type="ECO:0000256" key="10">
    <source>
        <dbReference type="SAM" id="Phobius"/>
    </source>
</evidence>
<proteinExistence type="predicted"/>
<reference evidence="12" key="1">
    <citation type="submission" date="2014-08" db="EMBL/GenBank/DDBJ databases">
        <authorList>
            <person name="Sharma Rahul"/>
            <person name="Thines Marco"/>
        </authorList>
    </citation>
    <scope>NUCLEOTIDE SEQUENCE</scope>
</reference>
<evidence type="ECO:0000256" key="6">
    <source>
        <dbReference type="ARBA" id="ARBA00023034"/>
    </source>
</evidence>
<feature type="transmembrane region" description="Helical" evidence="10">
    <location>
        <begin position="162"/>
        <end position="182"/>
    </location>
</feature>